<dbReference type="GO" id="GO:0034455">
    <property type="term" value="C:t-UTP complex"/>
    <property type="evidence" value="ECO:0007669"/>
    <property type="project" value="TreeGrafter"/>
</dbReference>
<dbReference type="Gene3D" id="1.25.10.10">
    <property type="entry name" value="Leucine-rich Repeat Variant"/>
    <property type="match status" value="2"/>
</dbReference>
<proteinExistence type="inferred from homology"/>
<keyword evidence="4 8" id="KW-0698">rRNA processing</keyword>
<dbReference type="InterPro" id="IPR016024">
    <property type="entry name" value="ARM-type_fold"/>
</dbReference>
<comment type="function">
    <text evidence="8">Involved in nucleolar processing of pre-18S ribosomal RNA.</text>
</comment>
<evidence type="ECO:0000313" key="11">
    <source>
        <dbReference type="EMBL" id="CAH1183154.1"/>
    </source>
</evidence>
<comment type="subcellular location">
    <subcellularLocation>
        <location evidence="1 8">Nucleus</location>
        <location evidence="1 8">Nucleolus</location>
    </subcellularLocation>
</comment>
<evidence type="ECO:0000256" key="2">
    <source>
        <dbReference type="ARBA" id="ARBA00010559"/>
    </source>
</evidence>
<evidence type="ECO:0000256" key="5">
    <source>
        <dbReference type="ARBA" id="ARBA00023242"/>
    </source>
</evidence>
<dbReference type="SUPFAM" id="SSF48371">
    <property type="entry name" value="ARM repeat"/>
    <property type="match status" value="2"/>
</dbReference>
<dbReference type="OrthoDB" id="31183at2759"/>
<dbReference type="Pfam" id="PF08146">
    <property type="entry name" value="BP28CT"/>
    <property type="match status" value="1"/>
</dbReference>
<dbReference type="Pfam" id="PF23243">
    <property type="entry name" value="HEAT_HEATR1"/>
    <property type="match status" value="1"/>
</dbReference>
<dbReference type="InterPro" id="IPR022125">
    <property type="entry name" value="U3snoRNP10_N"/>
</dbReference>
<evidence type="ECO:0000256" key="7">
    <source>
        <dbReference type="PROSITE-ProRule" id="PRU00103"/>
    </source>
</evidence>
<dbReference type="PANTHER" id="PTHR13457:SF1">
    <property type="entry name" value="HEAT REPEAT-CONTAINING PROTEIN 1"/>
    <property type="match status" value="1"/>
</dbReference>
<reference evidence="11" key="2">
    <citation type="submission" date="2022-10" db="EMBL/GenBank/DDBJ databases">
        <authorList>
            <consortium name="ENA_rothamsted_submissions"/>
            <consortium name="culmorum"/>
            <person name="King R."/>
        </authorList>
    </citation>
    <scope>NUCLEOTIDE SEQUENCE</scope>
</reference>
<dbReference type="InterPro" id="IPR040191">
    <property type="entry name" value="UTP10"/>
</dbReference>
<sequence length="2014" mass="229549">MSTSLAEQLRKLAVPQTSALKRDKKRASLLFEPKEAAGLKRDTVYQIGLEGLEELVQKNAVFDQFHDTLFHITSKDFERSVQVKDANSKLDKNIGKFLLMASPYFMLNCTHKALEWLINRYSIQEYNREDLLMLCLPYHESNIFVRVIQLMKFKDTRDSFFFLKALQKSGAHLTKLSLLNHASTNSGFLKFVTKYLIQLLKVHEKPNLLTVVFNFYCTVFTGALEYSQKMNEDQISQMLPLLLKGLNSPVPDFCAASYVVTARLVTKTTLSSILLDKLVEKISEVRVPNLKTEASLMLIVLYQSQKHYTTLPPVAVANLSEKEWLPKELQSLNEAGSLIYPFLEILIRRFTEEGVNNDLKLAQDMVKDCLDQIKIENDFVGNILQSILDVVRPKTKIAEQSRLWLTEIVQKLETQYPEAFDKEVYTILSTTDKKSMRHKKTLMKILKNTVTYRSKFDIFEKLYHPNQMIRGEALKFLSENFDSLKETDKEIILSSFSDRLKSDEVTVVKETLNVLQRTPKINKTLFKDVLILLAEKYFGDKEKWESISNMVIEMLSSNFESTDWLVFSSLLPFLLPDNYEDYRRSKKLVESNFITGHILFKSQLHKFKGVRDSESFCKIVLKILGGNSDPHILTAFQQSAVDRKVSSVFGKYLEAFLITMLLPKNYSIEIERIVDLLGSVQSIGDVFANEASVPQYIAAAGLGKLPVQGVLKLLEIIIKKTSKPQPNFHSSDFSVACNQTVHIKLVNILMVEEEKYEKLLGAALTRFFDNSAIIVEFLLNVSISENPLLRDTFKLNTLLYLKKTLNVTDIDKELLHVDHPITSYLLVLLSDPDQNVRQHVFEVFNILVEKFSKKSGTYYHFLDNLKKYTEEILMDHEQVPLIIFNILDSSSTKGKKNVSDLNSCRNHLFKIACAVESPVYLKAGVLKLFSHINTFNFLEETAKVALDILIKNPETIKGFEAKVLGHIVSRIEADVLSKLTLESDTWTLIQTCIKNDRAIIHNDSEDKICPSPLMLNQLDKEIFNKLPEPIVEKLLDTIIDISSTAQNPEVLPAASRIFKHIDLDAKLILEQLNAMRDVQSSKQDPSKKRRRVSVVPTVDILDTLDWKKGVTVLEFLQDKKKIRNVESLLQVLFELLKRCLDFDEQTAVEYPKQLLLSSILHCCSKTETVLPENVFNIEVIVQCIRASQNPQTHHHALLVLAHTAHLIPTQVLHHMMAIFTFMGSSVLRHDDAYSFQIISKIIDTIIPILVKDNQSSDIAKVLRVFVDALLDVPEHRRTPLYKQLLERIEAKENLYIFLLLVFESQVMHSSQDKQRKDGGQRRLDIAASLCREFQPETVIITSIKLLNYLQSLPDEKDDGMQVDSTSTFDLATHAPKDFRHYKYILLKFTANLLGSTEFVNQAAALSEEEELSLEPLFKEMIVNILQFIQRISRVAEKAANTPQSQYWKVVLHLSYDILDSVNGLVTSQMFLLVTKGLMVHKLATVRRRILELLNQKLQYNLQFFSDCELNEIYTLIPPLVSIIEGLDQEVEADQEIIIQTALLSLKLLVKALAQANPEKFVQILEFVTKIVRSGKAQSNVLASVVLCLAELCVQLRGHAISSLPDFMPGIIKILKQQKHEESSSLLLKSIITTVEKVIDSMPLFLSPYLEKLLVELSILSFKWESNNEEQKLQPFIVKLGNIKQKLGKTIPLRVLLPAVEQCYNTLVTKSCFNATSALMAILGEALTNLKGADITSNLPALTSFFLNALKFRTDSECALEEANLVESHIVEAFTVLILKLSENSFRPLYYKLYDWAVRSDVKSERVITFYNLSSGIAKSLKGLFVLFAGHFVNNAAQVLDASNKVKNEELYFDDDAKNALLLENVLKTLDCVFLHDNQKFVNKDRFDILMQPLVDQLENDLGGINGLLERNAQLLTPCIVDFALATADDALWKQMNYQILLKMRHATPAIRLATLRCLTEVVRKLGEDFLPLLPETIPFLAELLEDEEEEVEKACQKAVQEMEKVLGEPLQKYF</sequence>
<evidence type="ECO:0000256" key="1">
    <source>
        <dbReference type="ARBA" id="ARBA00004604"/>
    </source>
</evidence>
<feature type="repeat" description="HEAT" evidence="7">
    <location>
        <begin position="1976"/>
        <end position="2012"/>
    </location>
</feature>
<evidence type="ECO:0000313" key="12">
    <source>
        <dbReference type="Proteomes" id="UP001153737"/>
    </source>
</evidence>
<dbReference type="EMBL" id="OU896715">
    <property type="protein sequence ID" value="CAH1183154.1"/>
    <property type="molecule type" value="Genomic_DNA"/>
</dbReference>
<dbReference type="GO" id="GO:0045943">
    <property type="term" value="P:positive regulation of transcription by RNA polymerase I"/>
    <property type="evidence" value="ECO:0007669"/>
    <property type="project" value="TreeGrafter"/>
</dbReference>
<protein>
    <recommendedName>
        <fullName evidence="8">HEAT repeat-containing protein 1</fullName>
    </recommendedName>
</protein>
<organism evidence="11 12">
    <name type="scientific">Phaedon cochleariae</name>
    <name type="common">Mustard beetle</name>
    <dbReference type="NCBI Taxonomy" id="80249"/>
    <lineage>
        <taxon>Eukaryota</taxon>
        <taxon>Metazoa</taxon>
        <taxon>Ecdysozoa</taxon>
        <taxon>Arthropoda</taxon>
        <taxon>Hexapoda</taxon>
        <taxon>Insecta</taxon>
        <taxon>Pterygota</taxon>
        <taxon>Neoptera</taxon>
        <taxon>Endopterygota</taxon>
        <taxon>Coleoptera</taxon>
        <taxon>Polyphaga</taxon>
        <taxon>Cucujiformia</taxon>
        <taxon>Chrysomeloidea</taxon>
        <taxon>Chrysomelidae</taxon>
        <taxon>Chrysomelinae</taxon>
        <taxon>Chrysomelini</taxon>
        <taxon>Phaedon</taxon>
    </lineage>
</organism>
<dbReference type="InterPro" id="IPR011989">
    <property type="entry name" value="ARM-like"/>
</dbReference>
<evidence type="ECO:0000256" key="8">
    <source>
        <dbReference type="RuleBase" id="RU367065"/>
    </source>
</evidence>
<evidence type="ECO:0000256" key="6">
    <source>
        <dbReference type="ARBA" id="ARBA00023274"/>
    </source>
</evidence>
<name>A0A9P0DRN6_PHACE</name>
<dbReference type="Pfam" id="PF12397">
    <property type="entry name" value="U3snoRNP10"/>
    <property type="match status" value="1"/>
</dbReference>
<keyword evidence="12" id="KW-1185">Reference proteome</keyword>
<dbReference type="GO" id="GO:0032040">
    <property type="term" value="C:small-subunit processome"/>
    <property type="evidence" value="ECO:0007669"/>
    <property type="project" value="TreeGrafter"/>
</dbReference>
<gene>
    <name evidence="11" type="ORF">PHAECO_LOCUS12551</name>
</gene>
<dbReference type="SMART" id="SM01036">
    <property type="entry name" value="BP28CT"/>
    <property type="match status" value="1"/>
</dbReference>
<feature type="coiled-coil region" evidence="9">
    <location>
        <begin position="1981"/>
        <end position="2008"/>
    </location>
</feature>
<evidence type="ECO:0000259" key="10">
    <source>
        <dbReference type="SMART" id="SM01036"/>
    </source>
</evidence>
<keyword evidence="5 8" id="KW-0539">Nucleus</keyword>
<accession>A0A9P0DRN6</accession>
<dbReference type="InterPro" id="IPR056473">
    <property type="entry name" value="HEAT_Utp10/HEAT1"/>
</dbReference>
<dbReference type="GO" id="GO:0000462">
    <property type="term" value="P:maturation of SSU-rRNA from tricistronic rRNA transcript (SSU-rRNA, 5.8S rRNA, LSU-rRNA)"/>
    <property type="evidence" value="ECO:0007669"/>
    <property type="project" value="TreeGrafter"/>
</dbReference>
<keyword evidence="6 8" id="KW-0687">Ribonucleoprotein</keyword>
<feature type="domain" description="BP28 C-terminal" evidence="10">
    <location>
        <begin position="1731"/>
        <end position="1880"/>
    </location>
</feature>
<keyword evidence="9" id="KW-0175">Coiled coil</keyword>
<evidence type="ECO:0000256" key="4">
    <source>
        <dbReference type="ARBA" id="ARBA00022552"/>
    </source>
</evidence>
<evidence type="ECO:0000256" key="9">
    <source>
        <dbReference type="SAM" id="Coils"/>
    </source>
</evidence>
<reference evidence="11" key="1">
    <citation type="submission" date="2022-01" db="EMBL/GenBank/DDBJ databases">
        <authorList>
            <person name="King R."/>
        </authorList>
    </citation>
    <scope>NUCLEOTIDE SEQUENCE</scope>
</reference>
<comment type="similarity">
    <text evidence="2 8">Belongs to the HEATR1/UTP10 family.</text>
</comment>
<dbReference type="Proteomes" id="UP001153737">
    <property type="component" value="Chromosome 9"/>
</dbReference>
<dbReference type="PANTHER" id="PTHR13457">
    <property type="entry name" value="BAP28"/>
    <property type="match status" value="1"/>
</dbReference>
<dbReference type="GO" id="GO:0030686">
    <property type="term" value="C:90S preribosome"/>
    <property type="evidence" value="ECO:0007669"/>
    <property type="project" value="TreeGrafter"/>
</dbReference>
<dbReference type="GO" id="GO:0030515">
    <property type="term" value="F:snoRNA binding"/>
    <property type="evidence" value="ECO:0007669"/>
    <property type="project" value="TreeGrafter"/>
</dbReference>
<dbReference type="InterPro" id="IPR021133">
    <property type="entry name" value="HEAT_type_2"/>
</dbReference>
<dbReference type="PROSITE" id="PS50077">
    <property type="entry name" value="HEAT_REPEAT"/>
    <property type="match status" value="1"/>
</dbReference>
<dbReference type="InterPro" id="IPR012954">
    <property type="entry name" value="BP28_C_dom"/>
</dbReference>
<evidence type="ECO:0000256" key="3">
    <source>
        <dbReference type="ARBA" id="ARBA00022517"/>
    </source>
</evidence>
<keyword evidence="3 8" id="KW-0690">Ribosome biogenesis</keyword>